<sequence length="766" mass="88098">MWKLKVAEGHGPWLFSTNNFLGRRTWEFDPDYGTPQEREQVEEARRDYTKNQFRAKPSGDVLKQMQLIKENQADLSLPNVRIGRMEELNRQTVTTALRKALRFTSAVQAHDGHWPSEMSGPLFYVPPLIMLLYMSGTTNVVLSSEHKKEIMRYIYNHQNKDGGWGFHIEDHSTMFGTANNYVALRLLGENADGPNGEALSKARNWILDHGGLVMIRVMIPSWGKMSFSLIGLYEWSGCNPVPPELFLLPSYLPMHAGKLWCYLRETYMPLAYLYGRKYVGPISDLILLLRKELYNDPYDTIDWNATRHFCLKDDLTSPHPFMQDAIWDILHHIVEPLLKLWPFSKFRENALQKIITHIHYEGENSRYVNIACVQKVLHMMACWAEDPNPNSISFKCHLARVPDYLWIAEDGMKMQSMGSQLWDTVFTTQAIIASDLEDEFGTTLKRAHYFIKETQIQENPSGDFRSMYRHPCKGAWMLADRDHGWQVSDCTAEALKALLLLSEMPTDVVGEKIEVKRLYEAVDFILNLQSKNGGFAIWEPSTLPKWFEFFNPTQLFENAMVEYEYVECTSSIVQALVLFKHSFPTYRQRDIEASVKSAIKFIEKSQNPDGSWYGFWAICYTYASWLALGALAMCGKTRDNSETVQKACQFLLSKQQETGGWGESYHSCTKKVYTHIDGKRSNLVQTSWALMALIHAEQAKRDPRPLHKAAVLLINSQMDNGSFPQQEITGASMGNCILHYAAHKNIFPLWALAEYRKHVLPCLDEI</sequence>
<keyword evidence="2" id="KW-0677">Repeat</keyword>
<dbReference type="RefSeq" id="XP_071936528.1">
    <property type="nucleotide sequence ID" value="XM_072080427.1"/>
</dbReference>
<dbReference type="SUPFAM" id="SSF48239">
    <property type="entry name" value="Terpenoid cyclases/Protein prenyltransferases"/>
    <property type="match status" value="2"/>
</dbReference>
<feature type="domain" description="Squalene cyclase N-terminal" evidence="5">
    <location>
        <begin position="99"/>
        <end position="401"/>
    </location>
</feature>
<evidence type="ECO:0000259" key="4">
    <source>
        <dbReference type="Pfam" id="PF13243"/>
    </source>
</evidence>
<dbReference type="PANTHER" id="PTHR11764:SF55">
    <property type="entry name" value="TERPENE CYCLASE_MUTASE FAMILY MEMBER"/>
    <property type="match status" value="1"/>
</dbReference>
<dbReference type="InterPro" id="IPR008930">
    <property type="entry name" value="Terpenoid_cyclase/PrenylTrfase"/>
</dbReference>
<evidence type="ECO:0000313" key="6">
    <source>
        <dbReference type="Proteomes" id="UP001652660"/>
    </source>
</evidence>
<dbReference type="PANTHER" id="PTHR11764">
    <property type="entry name" value="TERPENE CYCLASE/MUTASE FAMILY MEMBER"/>
    <property type="match status" value="1"/>
</dbReference>
<dbReference type="Pfam" id="PF13243">
    <property type="entry name" value="SQHop_cyclase_C"/>
    <property type="match status" value="1"/>
</dbReference>
<dbReference type="Gene3D" id="1.50.10.20">
    <property type="match status" value="2"/>
</dbReference>
<keyword evidence="3" id="KW-0413">Isomerase</keyword>
<comment type="similarity">
    <text evidence="1 3">Belongs to the terpene cyclase/mutase family.</text>
</comment>
<dbReference type="EC" id="5.4.99.-" evidence="3"/>
<evidence type="ECO:0000256" key="3">
    <source>
        <dbReference type="RuleBase" id="RU362003"/>
    </source>
</evidence>
<gene>
    <name evidence="7" type="primary">LOC113729097</name>
</gene>
<feature type="domain" description="Squalene cyclase C-terminal" evidence="4">
    <location>
        <begin position="419"/>
        <end position="757"/>
    </location>
</feature>
<dbReference type="InterPro" id="IPR032697">
    <property type="entry name" value="SQ_cyclase_N"/>
</dbReference>
<evidence type="ECO:0000256" key="2">
    <source>
        <dbReference type="ARBA" id="ARBA00022737"/>
    </source>
</evidence>
<name>A0ABM4WXL2_COFAR</name>
<proteinExistence type="inferred from homology"/>
<organism evidence="6 7">
    <name type="scientific">Coffea arabica</name>
    <name type="common">Arabian coffee</name>
    <dbReference type="NCBI Taxonomy" id="13443"/>
    <lineage>
        <taxon>Eukaryota</taxon>
        <taxon>Viridiplantae</taxon>
        <taxon>Streptophyta</taxon>
        <taxon>Embryophyta</taxon>
        <taxon>Tracheophyta</taxon>
        <taxon>Spermatophyta</taxon>
        <taxon>Magnoliopsida</taxon>
        <taxon>eudicotyledons</taxon>
        <taxon>Gunneridae</taxon>
        <taxon>Pentapetalae</taxon>
        <taxon>asterids</taxon>
        <taxon>lamiids</taxon>
        <taxon>Gentianales</taxon>
        <taxon>Rubiaceae</taxon>
        <taxon>Ixoroideae</taxon>
        <taxon>Gardenieae complex</taxon>
        <taxon>Bertiereae - Coffeeae clade</taxon>
        <taxon>Coffeeae</taxon>
        <taxon>Coffea</taxon>
    </lineage>
</organism>
<dbReference type="InterPro" id="IPR032696">
    <property type="entry name" value="SQ_cyclase_C"/>
</dbReference>
<dbReference type="PROSITE" id="PS01074">
    <property type="entry name" value="TERPENE_SYNTHASES"/>
    <property type="match status" value="1"/>
</dbReference>
<evidence type="ECO:0000256" key="1">
    <source>
        <dbReference type="ARBA" id="ARBA00009755"/>
    </source>
</evidence>
<evidence type="ECO:0000259" key="5">
    <source>
        <dbReference type="Pfam" id="PF13249"/>
    </source>
</evidence>
<dbReference type="Pfam" id="PF13249">
    <property type="entry name" value="SQHop_cyclase_N"/>
    <property type="match status" value="1"/>
</dbReference>
<protein>
    <recommendedName>
        <fullName evidence="3">Terpene cyclase/mutase family member</fullName>
        <ecNumber evidence="3">5.4.99.-</ecNumber>
    </recommendedName>
</protein>
<accession>A0ABM4WXL2</accession>
<reference evidence="7" key="1">
    <citation type="submission" date="2025-08" db="UniProtKB">
        <authorList>
            <consortium name="RefSeq"/>
        </authorList>
    </citation>
    <scope>IDENTIFICATION</scope>
    <source>
        <tissue evidence="7">Leaves</tissue>
    </source>
</reference>
<keyword evidence="6" id="KW-1185">Reference proteome</keyword>
<evidence type="ECO:0000313" key="7">
    <source>
        <dbReference type="RefSeq" id="XP_071936528.1"/>
    </source>
</evidence>
<dbReference type="GeneID" id="113729097"/>
<dbReference type="Proteomes" id="UP001652660">
    <property type="component" value="Chromosome 2e"/>
</dbReference>
<dbReference type="InterPro" id="IPR002365">
    <property type="entry name" value="Terpene_synthase_CS"/>
</dbReference>
<dbReference type="NCBIfam" id="TIGR01787">
    <property type="entry name" value="squalene_cyclas"/>
    <property type="match status" value="1"/>
</dbReference>
<dbReference type="InterPro" id="IPR018333">
    <property type="entry name" value="Squalene_cyclase"/>
</dbReference>
<dbReference type="CDD" id="cd02892">
    <property type="entry name" value="SQCY_1"/>
    <property type="match status" value="1"/>
</dbReference>